<dbReference type="Pfam" id="PF03704">
    <property type="entry name" value="BTAD"/>
    <property type="match status" value="1"/>
</dbReference>
<name>A0A9X4KR78_9BACL</name>
<feature type="domain" description="Bacterial transcriptional activator" evidence="1">
    <location>
        <begin position="19"/>
        <end position="94"/>
    </location>
</feature>
<accession>A0A9X4KR78</accession>
<dbReference type="InterPro" id="IPR011990">
    <property type="entry name" value="TPR-like_helical_dom_sf"/>
</dbReference>
<dbReference type="EMBL" id="JAPDIA010000003">
    <property type="protein sequence ID" value="MDG0809345.1"/>
    <property type="molecule type" value="Genomic_DNA"/>
</dbReference>
<gene>
    <name evidence="2" type="ORF">OMP40_08090</name>
</gene>
<dbReference type="Gene3D" id="1.25.40.10">
    <property type="entry name" value="Tetratricopeptide repeat domain"/>
    <property type="match status" value="1"/>
</dbReference>
<dbReference type="SUPFAM" id="SSF48452">
    <property type="entry name" value="TPR-like"/>
    <property type="match status" value="1"/>
</dbReference>
<sequence length="97" mass="10379">MAGPASGDAAGAAGGKACAGWGEAAAATGNEEVAESYLRERVRLQPLLEEAYQSLIALLGRLGRRAEAEELYRQLERRLASELGIRPLDETLRLLGR</sequence>
<dbReference type="Proteomes" id="UP001153404">
    <property type="component" value="Unassembled WGS sequence"/>
</dbReference>
<reference evidence="2" key="1">
    <citation type="submission" date="2022-10" db="EMBL/GenBank/DDBJ databases">
        <title>Comparative genomic analysis of Cohnella hashimotonis sp. nov., isolated from the International Space Station.</title>
        <authorList>
            <person name="Simpson A."/>
            <person name="Venkateswaran K."/>
        </authorList>
    </citation>
    <scope>NUCLEOTIDE SEQUENCE</scope>
    <source>
        <strain evidence="2">DSM 28161</strain>
    </source>
</reference>
<evidence type="ECO:0000313" key="2">
    <source>
        <dbReference type="EMBL" id="MDG0809345.1"/>
    </source>
</evidence>
<comment type="caution">
    <text evidence="2">The sequence shown here is derived from an EMBL/GenBank/DDBJ whole genome shotgun (WGS) entry which is preliminary data.</text>
</comment>
<proteinExistence type="predicted"/>
<dbReference type="RefSeq" id="WP_277530589.1">
    <property type="nucleotide sequence ID" value="NZ_JAPDIA010000003.1"/>
</dbReference>
<organism evidence="2 3">
    <name type="scientific">Cohnella rhizosphaerae</name>
    <dbReference type="NCBI Taxonomy" id="1457232"/>
    <lineage>
        <taxon>Bacteria</taxon>
        <taxon>Bacillati</taxon>
        <taxon>Bacillota</taxon>
        <taxon>Bacilli</taxon>
        <taxon>Bacillales</taxon>
        <taxon>Paenibacillaceae</taxon>
        <taxon>Cohnella</taxon>
    </lineage>
</organism>
<protein>
    <recommendedName>
        <fullName evidence="1">Bacterial transcriptional activator domain-containing protein</fullName>
    </recommendedName>
</protein>
<evidence type="ECO:0000313" key="3">
    <source>
        <dbReference type="Proteomes" id="UP001153404"/>
    </source>
</evidence>
<dbReference type="AlphaFoldDB" id="A0A9X4KR78"/>
<evidence type="ECO:0000259" key="1">
    <source>
        <dbReference type="Pfam" id="PF03704"/>
    </source>
</evidence>
<dbReference type="InterPro" id="IPR005158">
    <property type="entry name" value="BTAD"/>
</dbReference>
<keyword evidence="3" id="KW-1185">Reference proteome</keyword>